<dbReference type="Proteomes" id="UP000594800">
    <property type="component" value="Chromosome"/>
</dbReference>
<dbReference type="Pfam" id="PF03358">
    <property type="entry name" value="FMN_red"/>
    <property type="match status" value="1"/>
</dbReference>
<dbReference type="SUPFAM" id="SSF52218">
    <property type="entry name" value="Flavoproteins"/>
    <property type="match status" value="1"/>
</dbReference>
<dbReference type="InterPro" id="IPR029039">
    <property type="entry name" value="Flavoprotein-like_sf"/>
</dbReference>
<dbReference type="GO" id="GO:0005829">
    <property type="term" value="C:cytosol"/>
    <property type="evidence" value="ECO:0007669"/>
    <property type="project" value="TreeGrafter"/>
</dbReference>
<dbReference type="GO" id="GO:0010181">
    <property type="term" value="F:FMN binding"/>
    <property type="evidence" value="ECO:0007669"/>
    <property type="project" value="TreeGrafter"/>
</dbReference>
<evidence type="ECO:0000259" key="1">
    <source>
        <dbReference type="Pfam" id="PF03358"/>
    </source>
</evidence>
<dbReference type="RefSeq" id="WP_196101908.1">
    <property type="nucleotide sequence ID" value="NZ_CP064942.1"/>
</dbReference>
<organism evidence="2 3">
    <name type="scientific">Pontivivens ytuae</name>
    <dbReference type="NCBI Taxonomy" id="2789856"/>
    <lineage>
        <taxon>Bacteria</taxon>
        <taxon>Pseudomonadati</taxon>
        <taxon>Pseudomonadota</taxon>
        <taxon>Alphaproteobacteria</taxon>
        <taxon>Rhodobacterales</taxon>
        <taxon>Paracoccaceae</taxon>
        <taxon>Pontivivens</taxon>
    </lineage>
</organism>
<dbReference type="PANTHER" id="PTHR30543:SF21">
    <property type="entry name" value="NAD(P)H-DEPENDENT FMN REDUCTASE LOT6"/>
    <property type="match status" value="1"/>
</dbReference>
<dbReference type="AlphaFoldDB" id="A0A7S9LP28"/>
<dbReference type="EMBL" id="CP064942">
    <property type="protein sequence ID" value="QPH52697.1"/>
    <property type="molecule type" value="Genomic_DNA"/>
</dbReference>
<dbReference type="PANTHER" id="PTHR30543">
    <property type="entry name" value="CHROMATE REDUCTASE"/>
    <property type="match status" value="1"/>
</dbReference>
<feature type="domain" description="NADPH-dependent FMN reductase-like" evidence="1">
    <location>
        <begin position="6"/>
        <end position="149"/>
    </location>
</feature>
<dbReference type="KEGG" id="poz:I0K15_12845"/>
<evidence type="ECO:0000313" key="2">
    <source>
        <dbReference type="EMBL" id="QPH52697.1"/>
    </source>
</evidence>
<name>A0A7S9LP28_9RHOB</name>
<dbReference type="Gene3D" id="3.40.50.360">
    <property type="match status" value="1"/>
</dbReference>
<protein>
    <submittedName>
        <fullName evidence="2">NAD(P)H-dependent oxidoreductase</fullName>
    </submittedName>
</protein>
<reference evidence="2 3" key="1">
    <citation type="submission" date="2020-11" db="EMBL/GenBank/DDBJ databases">
        <title>Description of Pontivivens ytuae sp. nov. isolated from deep sea sediment of Mariana Trench.</title>
        <authorList>
            <person name="Wang Z."/>
            <person name="Sun Q.-L."/>
            <person name="Xu X.-D."/>
            <person name="Tang Y.-Z."/>
            <person name="Zhang J."/>
        </authorList>
    </citation>
    <scope>NUCLEOTIDE SEQUENCE [LARGE SCALE GENOMIC DNA]</scope>
    <source>
        <strain evidence="2 3">MT2928</strain>
    </source>
</reference>
<accession>A0A7S9LP28</accession>
<dbReference type="InterPro" id="IPR005025">
    <property type="entry name" value="FMN_Rdtase-like_dom"/>
</dbReference>
<dbReference type="InterPro" id="IPR050712">
    <property type="entry name" value="NAD(P)H-dep_reductase"/>
</dbReference>
<proteinExistence type="predicted"/>
<evidence type="ECO:0000313" key="3">
    <source>
        <dbReference type="Proteomes" id="UP000594800"/>
    </source>
</evidence>
<dbReference type="GO" id="GO:0016491">
    <property type="term" value="F:oxidoreductase activity"/>
    <property type="evidence" value="ECO:0007669"/>
    <property type="project" value="InterPro"/>
</dbReference>
<sequence length="188" mass="20257">MSDIHLVGLSGSLRKNSSNTLLMNEAARLFAPARFTQGDMNLPLLNEDLNEGDGPEAAQRLAEVIRSADAVIISTPEYNKMIPGVVKNALDWLSILKGGNPMVDKPVAIMSAAAGRAGGERSQYTLRHALVPHRTRVVLAPEVMIPGANNAFDEEGRLKDPKSVEFLGRLMDALKAEMALMARETAPA</sequence>
<gene>
    <name evidence="2" type="ORF">I0K15_12845</name>
</gene>
<keyword evidence="3" id="KW-1185">Reference proteome</keyword>